<organism evidence="5 6">
    <name type="scientific">Saccharothrix carnea</name>
    <dbReference type="NCBI Taxonomy" id="1280637"/>
    <lineage>
        <taxon>Bacteria</taxon>
        <taxon>Bacillati</taxon>
        <taxon>Actinomycetota</taxon>
        <taxon>Actinomycetes</taxon>
        <taxon>Pseudonocardiales</taxon>
        <taxon>Pseudonocardiaceae</taxon>
        <taxon>Saccharothrix</taxon>
    </lineage>
</organism>
<comment type="similarity">
    <text evidence="4">Belongs to the cellobiose 2-epimerase family.</text>
</comment>
<evidence type="ECO:0000256" key="2">
    <source>
        <dbReference type="ARBA" id="ARBA00008558"/>
    </source>
</evidence>
<dbReference type="OrthoDB" id="5141876at2"/>
<reference evidence="5 6" key="1">
    <citation type="submission" date="2018-03" db="EMBL/GenBank/DDBJ databases">
        <title>Genomic Encyclopedia of Type Strains, Phase III (KMG-III): the genomes of soil and plant-associated and newly described type strains.</title>
        <authorList>
            <person name="Whitman W."/>
        </authorList>
    </citation>
    <scope>NUCLEOTIDE SEQUENCE [LARGE SCALE GENOMIC DNA]</scope>
    <source>
        <strain evidence="5 6">CGMCC 4.7097</strain>
    </source>
</reference>
<comment type="catalytic activity">
    <reaction evidence="1 4">
        <text>D-cellobiose = beta-D-glucosyl-(1-&gt;4)-D-mannopyranose</text>
        <dbReference type="Rhea" id="RHEA:23384"/>
        <dbReference type="ChEBI" id="CHEBI:17057"/>
        <dbReference type="ChEBI" id="CHEBI:47931"/>
        <dbReference type="EC" id="5.1.3.11"/>
    </reaction>
</comment>
<dbReference type="Gene3D" id="1.50.10.10">
    <property type="match status" value="1"/>
</dbReference>
<dbReference type="InterPro" id="IPR008928">
    <property type="entry name" value="6-hairpin_glycosidase_sf"/>
</dbReference>
<name>A0A2P8H8R2_SACCR</name>
<protein>
    <recommendedName>
        <fullName evidence="4">Cellobiose 2-epimerase</fullName>
        <shortName evidence="4">CE</shortName>
        <ecNumber evidence="4">5.1.3.11</ecNumber>
    </recommendedName>
</protein>
<dbReference type="EC" id="5.1.3.11" evidence="4"/>
<dbReference type="AlphaFoldDB" id="A0A2P8H8R2"/>
<evidence type="ECO:0000313" key="6">
    <source>
        <dbReference type="Proteomes" id="UP000241118"/>
    </source>
</evidence>
<dbReference type="GO" id="GO:0005975">
    <property type="term" value="P:carbohydrate metabolic process"/>
    <property type="evidence" value="ECO:0007669"/>
    <property type="project" value="InterPro"/>
</dbReference>
<evidence type="ECO:0000256" key="1">
    <source>
        <dbReference type="ARBA" id="ARBA00001470"/>
    </source>
</evidence>
<dbReference type="HAMAP" id="MF_00929">
    <property type="entry name" value="Cellobiose_2_epim"/>
    <property type="match status" value="1"/>
</dbReference>
<comment type="function">
    <text evidence="4">Catalyzes the reversible epimerization of cellobiose to 4-O-beta-D-glucopyranosyl-D-mannose (Glc-Man).</text>
</comment>
<dbReference type="GO" id="GO:0047736">
    <property type="term" value="F:cellobiose epimerase activity"/>
    <property type="evidence" value="ECO:0007669"/>
    <property type="project" value="UniProtKB-UniRule"/>
</dbReference>
<comment type="similarity">
    <text evidence="2">Belongs to the N-acylglucosamine 2-epimerase family.</text>
</comment>
<comment type="caution">
    <text evidence="5">The sequence shown here is derived from an EMBL/GenBank/DDBJ whole genome shotgun (WGS) entry which is preliminary data.</text>
</comment>
<proteinExistence type="inferred from homology"/>
<dbReference type="EMBL" id="PYAX01000036">
    <property type="protein sequence ID" value="PSL42617.1"/>
    <property type="molecule type" value="Genomic_DNA"/>
</dbReference>
<evidence type="ECO:0000256" key="3">
    <source>
        <dbReference type="ARBA" id="ARBA00023235"/>
    </source>
</evidence>
<evidence type="ECO:0000313" key="5">
    <source>
        <dbReference type="EMBL" id="PSL42617.1"/>
    </source>
</evidence>
<sequence length="411" mass="45138">MTTEPNRLSGLDHGLRWEAETELRHRILPFWLGLVDREHGGVHGYVDADLVVDQTADKGAVMACRFLWTFSAAYRAFGDLSYLTAARDMYRFVTAHLVDPVHGGVFWSVDHTGAPADTDKHVYAQAFALYALSEYHRATGDPGAAAGAAELYEVVTGVGFDPATGAYREQFDRAWVPKPNVLLGEEYLADVTMNTHLHVLEALTAYHAVAPSPAVAGRIAALLETFRDRLYDPRRRSLRVFLGADWRELGEVVSFGHDIEASWLIDEACREIGADLPDAVVGLAEATAERAVLADGAVANEAVAGRVDATRVWWVQAEAVVGFLNAHERTGDPAFLALARGTWDYIAANMVDPRPTGEWLYARDADNVPLRKEVAGPWKCCYHNGRLCLQLVERLAVDVDPSARNGEVGSR</sequence>
<evidence type="ECO:0000256" key="4">
    <source>
        <dbReference type="HAMAP-Rule" id="MF_00929"/>
    </source>
</evidence>
<keyword evidence="3 4" id="KW-0413">Isomerase</keyword>
<accession>A0A2P8H8R2</accession>
<dbReference type="SUPFAM" id="SSF48208">
    <property type="entry name" value="Six-hairpin glycosidases"/>
    <property type="match status" value="1"/>
</dbReference>
<dbReference type="Pfam" id="PF07221">
    <property type="entry name" value="GlcNAc_2-epim"/>
    <property type="match status" value="1"/>
</dbReference>
<dbReference type="InterPro" id="IPR028584">
    <property type="entry name" value="Cellobiose_2_epim"/>
</dbReference>
<dbReference type="InterPro" id="IPR010819">
    <property type="entry name" value="AGE/CE"/>
</dbReference>
<dbReference type="Proteomes" id="UP000241118">
    <property type="component" value="Unassembled WGS sequence"/>
</dbReference>
<gene>
    <name evidence="5" type="ORF">B0I31_1365</name>
</gene>
<dbReference type="RefSeq" id="WP_106620558.1">
    <property type="nucleotide sequence ID" value="NZ_PYAX01000036.1"/>
</dbReference>
<keyword evidence="6" id="KW-1185">Reference proteome</keyword>
<dbReference type="InterPro" id="IPR012341">
    <property type="entry name" value="6hp_glycosidase-like_sf"/>
</dbReference>
<dbReference type="PANTHER" id="PTHR15108">
    <property type="entry name" value="N-ACYLGLUCOSAMINE-2-EPIMERASE"/>
    <property type="match status" value="1"/>
</dbReference>